<dbReference type="Proteomes" id="UP000681594">
    <property type="component" value="Unassembled WGS sequence"/>
</dbReference>
<proteinExistence type="predicted"/>
<evidence type="ECO:0000256" key="1">
    <source>
        <dbReference type="SAM" id="MobiDB-lite"/>
    </source>
</evidence>
<protein>
    <submittedName>
        <fullName evidence="2">Uncharacterized protein</fullName>
    </submittedName>
</protein>
<name>A0ABS4AI51_9PROT</name>
<feature type="compositionally biased region" description="Basic and acidic residues" evidence="1">
    <location>
        <begin position="105"/>
        <end position="129"/>
    </location>
</feature>
<evidence type="ECO:0000313" key="2">
    <source>
        <dbReference type="EMBL" id="MBP0446713.1"/>
    </source>
</evidence>
<feature type="region of interest" description="Disordered" evidence="1">
    <location>
        <begin position="105"/>
        <end position="158"/>
    </location>
</feature>
<feature type="region of interest" description="Disordered" evidence="1">
    <location>
        <begin position="60"/>
        <end position="84"/>
    </location>
</feature>
<reference evidence="2 3" key="1">
    <citation type="submission" date="2021-03" db="EMBL/GenBank/DDBJ databases">
        <authorList>
            <person name="So Y."/>
        </authorList>
    </citation>
    <scope>NUCLEOTIDE SEQUENCE [LARGE SCALE GENOMIC DNA]</scope>
    <source>
        <strain evidence="2 3">SSH11</strain>
    </source>
</reference>
<accession>A0ABS4AI51</accession>
<gene>
    <name evidence="2" type="ORF">J8J14_18205</name>
</gene>
<dbReference type="RefSeq" id="WP_209380984.1">
    <property type="nucleotide sequence ID" value="NZ_JAGIZB010000020.1"/>
</dbReference>
<evidence type="ECO:0000313" key="3">
    <source>
        <dbReference type="Proteomes" id="UP000681594"/>
    </source>
</evidence>
<sequence>MADTILVTVAEGQTVTVSPHPSGIPGIGPLHLGAGDTLRATPEEADRLWRQGRIRHPVTGEVKQQARDIHPSPTVTYGNGRPIPVTDSTALVIAAERFGREALAAHDRAEDERHERERRANQQGQEKRVAVRVTRHPTGSMDPLGPIAGITPEEGGWA</sequence>
<keyword evidence="3" id="KW-1185">Reference proteome</keyword>
<comment type="caution">
    <text evidence="2">The sequence shown here is derived from an EMBL/GenBank/DDBJ whole genome shotgun (WGS) entry which is preliminary data.</text>
</comment>
<organism evidence="2 3">
    <name type="scientific">Pararoseomonas baculiformis</name>
    <dbReference type="NCBI Taxonomy" id="2820812"/>
    <lineage>
        <taxon>Bacteria</taxon>
        <taxon>Pseudomonadati</taxon>
        <taxon>Pseudomonadota</taxon>
        <taxon>Alphaproteobacteria</taxon>
        <taxon>Acetobacterales</taxon>
        <taxon>Acetobacteraceae</taxon>
        <taxon>Pararoseomonas</taxon>
    </lineage>
</organism>
<dbReference type="EMBL" id="JAGIZB010000020">
    <property type="protein sequence ID" value="MBP0446713.1"/>
    <property type="molecule type" value="Genomic_DNA"/>
</dbReference>